<feature type="compositionally biased region" description="Basic and acidic residues" evidence="1">
    <location>
        <begin position="85"/>
        <end position="96"/>
    </location>
</feature>
<feature type="compositionally biased region" description="Low complexity" evidence="1">
    <location>
        <begin position="60"/>
        <end position="73"/>
    </location>
</feature>
<evidence type="ECO:0000313" key="3">
    <source>
        <dbReference type="EMBL" id="KAJ1190022.1"/>
    </source>
</evidence>
<dbReference type="InterPro" id="IPR000048">
    <property type="entry name" value="IQ_motif_EF-hand-BS"/>
</dbReference>
<sequence>MLATMMTALFFMVRAFGQLGTRLFQEERLPYVAYQPHPWQLQYVTPSRRASRDSERGTRSRQTSTTSRAATRGDVGGRNTPHSSLRSEEASSDPERAALIIQSHYRKYQHHKHHKD</sequence>
<comment type="caution">
    <text evidence="3">The sequence shown here is derived from an EMBL/GenBank/DDBJ whole genome shotgun (WGS) entry which is preliminary data.</text>
</comment>
<evidence type="ECO:0000256" key="1">
    <source>
        <dbReference type="SAM" id="MobiDB-lite"/>
    </source>
</evidence>
<keyword evidence="2" id="KW-0732">Signal</keyword>
<feature type="compositionally biased region" description="Basic residues" evidence="1">
    <location>
        <begin position="104"/>
        <end position="116"/>
    </location>
</feature>
<evidence type="ECO:0008006" key="5">
    <source>
        <dbReference type="Google" id="ProtNLM"/>
    </source>
</evidence>
<organism evidence="3 4">
    <name type="scientific">Pleurodeles waltl</name>
    <name type="common">Iberian ribbed newt</name>
    <dbReference type="NCBI Taxonomy" id="8319"/>
    <lineage>
        <taxon>Eukaryota</taxon>
        <taxon>Metazoa</taxon>
        <taxon>Chordata</taxon>
        <taxon>Craniata</taxon>
        <taxon>Vertebrata</taxon>
        <taxon>Euteleostomi</taxon>
        <taxon>Amphibia</taxon>
        <taxon>Batrachia</taxon>
        <taxon>Caudata</taxon>
        <taxon>Salamandroidea</taxon>
        <taxon>Salamandridae</taxon>
        <taxon>Pleurodelinae</taxon>
        <taxon>Pleurodeles</taxon>
    </lineage>
</organism>
<dbReference type="Proteomes" id="UP001066276">
    <property type="component" value="Chromosome 3_1"/>
</dbReference>
<protein>
    <recommendedName>
        <fullName evidence="5">Secreted protein</fullName>
    </recommendedName>
</protein>
<dbReference type="Pfam" id="PF00612">
    <property type="entry name" value="IQ"/>
    <property type="match status" value="1"/>
</dbReference>
<gene>
    <name evidence="3" type="ORF">NDU88_006762</name>
</gene>
<proteinExistence type="predicted"/>
<dbReference type="PROSITE" id="PS50096">
    <property type="entry name" value="IQ"/>
    <property type="match status" value="1"/>
</dbReference>
<feature type="chain" id="PRO_5043720299" description="Secreted protein" evidence="2">
    <location>
        <begin position="18"/>
        <end position="116"/>
    </location>
</feature>
<dbReference type="EMBL" id="JANPWB010000005">
    <property type="protein sequence ID" value="KAJ1190022.1"/>
    <property type="molecule type" value="Genomic_DNA"/>
</dbReference>
<evidence type="ECO:0000256" key="2">
    <source>
        <dbReference type="SAM" id="SignalP"/>
    </source>
</evidence>
<name>A0AAV7UQY8_PLEWA</name>
<accession>A0AAV7UQY8</accession>
<feature type="region of interest" description="Disordered" evidence="1">
    <location>
        <begin position="44"/>
        <end position="116"/>
    </location>
</feature>
<reference evidence="3" key="1">
    <citation type="journal article" date="2022" name="bioRxiv">
        <title>Sequencing and chromosome-scale assembly of the giantPleurodeles waltlgenome.</title>
        <authorList>
            <person name="Brown T."/>
            <person name="Elewa A."/>
            <person name="Iarovenko S."/>
            <person name="Subramanian E."/>
            <person name="Araus A.J."/>
            <person name="Petzold A."/>
            <person name="Susuki M."/>
            <person name="Suzuki K.-i.T."/>
            <person name="Hayashi T."/>
            <person name="Toyoda A."/>
            <person name="Oliveira C."/>
            <person name="Osipova E."/>
            <person name="Leigh N.D."/>
            <person name="Simon A."/>
            <person name="Yun M.H."/>
        </authorList>
    </citation>
    <scope>NUCLEOTIDE SEQUENCE</scope>
    <source>
        <strain evidence="3">20211129_DDA</strain>
        <tissue evidence="3">Liver</tissue>
    </source>
</reference>
<evidence type="ECO:0000313" key="4">
    <source>
        <dbReference type="Proteomes" id="UP001066276"/>
    </source>
</evidence>
<feature type="signal peptide" evidence="2">
    <location>
        <begin position="1"/>
        <end position="17"/>
    </location>
</feature>
<dbReference type="AlphaFoldDB" id="A0AAV7UQY8"/>
<keyword evidence="4" id="KW-1185">Reference proteome</keyword>